<organism evidence="11 12">
    <name type="scientific">Stella humosa</name>
    <dbReference type="NCBI Taxonomy" id="94"/>
    <lineage>
        <taxon>Bacteria</taxon>
        <taxon>Pseudomonadati</taxon>
        <taxon>Pseudomonadota</taxon>
        <taxon>Alphaproteobacteria</taxon>
        <taxon>Rhodospirillales</taxon>
        <taxon>Stellaceae</taxon>
        <taxon>Stella</taxon>
    </lineage>
</organism>
<dbReference type="GO" id="GO:0005840">
    <property type="term" value="C:ribosome"/>
    <property type="evidence" value="ECO:0007669"/>
    <property type="project" value="UniProtKB-KW"/>
</dbReference>
<dbReference type="NCBIfam" id="TIGR01079">
    <property type="entry name" value="rplX_bact"/>
    <property type="match status" value="1"/>
</dbReference>
<dbReference type="InterPro" id="IPR005825">
    <property type="entry name" value="Ribosomal_uL24_CS"/>
</dbReference>
<dbReference type="FunFam" id="2.30.30.30:FF:000004">
    <property type="entry name" value="50S ribosomal protein L24"/>
    <property type="match status" value="1"/>
</dbReference>
<dbReference type="InterPro" id="IPR057264">
    <property type="entry name" value="Ribosomal_uL24_C"/>
</dbReference>
<dbReference type="GO" id="GO:1990904">
    <property type="term" value="C:ribonucleoprotein complex"/>
    <property type="evidence" value="ECO:0007669"/>
    <property type="project" value="UniProtKB-KW"/>
</dbReference>
<dbReference type="PANTHER" id="PTHR12903">
    <property type="entry name" value="MITOCHONDRIAL RIBOSOMAL PROTEIN L24"/>
    <property type="match status" value="1"/>
</dbReference>
<evidence type="ECO:0000256" key="9">
    <source>
        <dbReference type="RuleBase" id="RU003477"/>
    </source>
</evidence>
<evidence type="ECO:0000259" key="10">
    <source>
        <dbReference type="SMART" id="SM00739"/>
    </source>
</evidence>
<keyword evidence="3 8" id="KW-0694">RNA-binding</keyword>
<keyword evidence="5 8" id="KW-0687">Ribonucleoprotein</keyword>
<dbReference type="HAMAP" id="MF_01326_B">
    <property type="entry name" value="Ribosomal_uL24_B"/>
    <property type="match status" value="1"/>
</dbReference>
<dbReference type="GO" id="GO:0006412">
    <property type="term" value="P:translation"/>
    <property type="evidence" value="ECO:0007669"/>
    <property type="project" value="UniProtKB-UniRule"/>
</dbReference>
<dbReference type="InterPro" id="IPR008991">
    <property type="entry name" value="Translation_prot_SH3-like_sf"/>
</dbReference>
<reference evidence="11 12" key="1">
    <citation type="submission" date="2018-11" db="EMBL/GenBank/DDBJ databases">
        <title>Genomic Encyclopedia of Type Strains, Phase IV (KMG-IV): sequencing the most valuable type-strain genomes for metagenomic binning, comparative biology and taxonomic classification.</title>
        <authorList>
            <person name="Goeker M."/>
        </authorList>
    </citation>
    <scope>NUCLEOTIDE SEQUENCE [LARGE SCALE GENOMIC DNA]</scope>
    <source>
        <strain evidence="11 12">DSM 5900</strain>
    </source>
</reference>
<dbReference type="RefSeq" id="WP_211345479.1">
    <property type="nucleotide sequence ID" value="NZ_AP019700.1"/>
</dbReference>
<evidence type="ECO:0000313" key="11">
    <source>
        <dbReference type="EMBL" id="ROQ00536.1"/>
    </source>
</evidence>
<evidence type="ECO:0000256" key="6">
    <source>
        <dbReference type="ARBA" id="ARBA00035206"/>
    </source>
</evidence>
<dbReference type="GO" id="GO:0019843">
    <property type="term" value="F:rRNA binding"/>
    <property type="evidence" value="ECO:0007669"/>
    <property type="project" value="UniProtKB-UniRule"/>
</dbReference>
<evidence type="ECO:0000256" key="1">
    <source>
        <dbReference type="ARBA" id="ARBA00010618"/>
    </source>
</evidence>
<accession>A0A3N1MH91</accession>
<evidence type="ECO:0000313" key="12">
    <source>
        <dbReference type="Proteomes" id="UP000278222"/>
    </source>
</evidence>
<dbReference type="SUPFAM" id="SSF50104">
    <property type="entry name" value="Translation proteins SH3-like domain"/>
    <property type="match status" value="1"/>
</dbReference>
<feature type="domain" description="KOW" evidence="10">
    <location>
        <begin position="6"/>
        <end position="33"/>
    </location>
</feature>
<keyword evidence="4 8" id="KW-0689">Ribosomal protein</keyword>
<dbReference type="InterPro" id="IPR005824">
    <property type="entry name" value="KOW"/>
</dbReference>
<evidence type="ECO:0000256" key="4">
    <source>
        <dbReference type="ARBA" id="ARBA00022980"/>
    </source>
</evidence>
<name>A0A3N1MH91_9PROT</name>
<evidence type="ECO:0000256" key="3">
    <source>
        <dbReference type="ARBA" id="ARBA00022884"/>
    </source>
</evidence>
<protein>
    <recommendedName>
        <fullName evidence="6 8">Large ribosomal subunit protein uL24</fullName>
    </recommendedName>
</protein>
<gene>
    <name evidence="8" type="primary">rplX</name>
    <name evidence="11" type="ORF">EDC65_2336</name>
</gene>
<dbReference type="Proteomes" id="UP000278222">
    <property type="component" value="Unassembled WGS sequence"/>
</dbReference>
<keyword evidence="12" id="KW-1185">Reference proteome</keyword>
<comment type="subunit">
    <text evidence="8">Part of the 50S ribosomal subunit.</text>
</comment>
<evidence type="ECO:0000256" key="7">
    <source>
        <dbReference type="ARBA" id="ARBA00058688"/>
    </source>
</evidence>
<dbReference type="PROSITE" id="PS01108">
    <property type="entry name" value="RIBOSOMAL_L24"/>
    <property type="match status" value="1"/>
</dbReference>
<sequence length="107" mass="11744">MSVKMKVKKGDRVVVIAGRDKGKVGTVLRAVPTELRVVVEGVNVVKRHQRQTARDQGGVVEKEAAIHVSNVSHVDPKSNKPTRVGFKNLEDGRKVRVARRSGEVIDV</sequence>
<dbReference type="Pfam" id="PF00467">
    <property type="entry name" value="KOW"/>
    <property type="match status" value="1"/>
</dbReference>
<dbReference type="GO" id="GO:0003735">
    <property type="term" value="F:structural constituent of ribosome"/>
    <property type="evidence" value="ECO:0007669"/>
    <property type="project" value="InterPro"/>
</dbReference>
<dbReference type="AlphaFoldDB" id="A0A3N1MH91"/>
<dbReference type="CDD" id="cd06089">
    <property type="entry name" value="KOW_RPL26"/>
    <property type="match status" value="1"/>
</dbReference>
<comment type="caution">
    <text evidence="11">The sequence shown here is derived from an EMBL/GenBank/DDBJ whole genome shotgun (WGS) entry which is preliminary data.</text>
</comment>
<comment type="function">
    <text evidence="8">One of two assembly initiator proteins, it binds directly to the 5'-end of the 23S rRNA, where it nucleates assembly of the 50S subunit.</text>
</comment>
<dbReference type="InterPro" id="IPR041988">
    <property type="entry name" value="Ribosomal_uL24_KOW"/>
</dbReference>
<dbReference type="Gene3D" id="2.30.30.30">
    <property type="match status" value="1"/>
</dbReference>
<dbReference type="EMBL" id="RJKX01000013">
    <property type="protein sequence ID" value="ROQ00536.1"/>
    <property type="molecule type" value="Genomic_DNA"/>
</dbReference>
<keyword evidence="2 8" id="KW-0699">rRNA-binding</keyword>
<dbReference type="InterPro" id="IPR003256">
    <property type="entry name" value="Ribosomal_uL24"/>
</dbReference>
<evidence type="ECO:0000256" key="8">
    <source>
        <dbReference type="HAMAP-Rule" id="MF_01326"/>
    </source>
</evidence>
<dbReference type="InterPro" id="IPR014722">
    <property type="entry name" value="Rib_uL2_dom2"/>
</dbReference>
<dbReference type="SMART" id="SM00739">
    <property type="entry name" value="KOW"/>
    <property type="match status" value="1"/>
</dbReference>
<evidence type="ECO:0000256" key="2">
    <source>
        <dbReference type="ARBA" id="ARBA00022730"/>
    </source>
</evidence>
<comment type="similarity">
    <text evidence="1 8 9">Belongs to the universal ribosomal protein uL24 family.</text>
</comment>
<proteinExistence type="inferred from homology"/>
<evidence type="ECO:0000256" key="5">
    <source>
        <dbReference type="ARBA" id="ARBA00023274"/>
    </source>
</evidence>
<comment type="function">
    <text evidence="7 8">One of the proteins that surrounds the polypeptide exit tunnel on the outside of the subunit.</text>
</comment>
<dbReference type="Pfam" id="PF17136">
    <property type="entry name" value="ribosomal_L24"/>
    <property type="match status" value="1"/>
</dbReference>